<dbReference type="InterPro" id="IPR001611">
    <property type="entry name" value="Leu-rich_rpt"/>
</dbReference>
<dbReference type="FunFam" id="3.80.10.10:FF:000111">
    <property type="entry name" value="LRR receptor-like serine/threonine-protein kinase ERECTA"/>
    <property type="match status" value="1"/>
</dbReference>
<evidence type="ECO:0000256" key="6">
    <source>
        <dbReference type="ARBA" id="ARBA00022737"/>
    </source>
</evidence>
<dbReference type="EMBL" id="PKPP01007468">
    <property type="protein sequence ID" value="PWA53283.1"/>
    <property type="molecule type" value="Genomic_DNA"/>
</dbReference>
<feature type="transmembrane region" description="Helical" evidence="10">
    <location>
        <begin position="180"/>
        <end position="202"/>
    </location>
</feature>
<name>A0A2U1LW97_ARTAN</name>
<accession>A0A2U1LW97</accession>
<dbReference type="GO" id="GO:0016020">
    <property type="term" value="C:membrane"/>
    <property type="evidence" value="ECO:0007669"/>
    <property type="project" value="UniProtKB-SubCell"/>
</dbReference>
<protein>
    <submittedName>
        <fullName evidence="11">Leucine-rich repeat domain, L domain-like protein</fullName>
    </submittedName>
</protein>
<evidence type="ECO:0000256" key="8">
    <source>
        <dbReference type="ARBA" id="ARBA00023136"/>
    </source>
</evidence>
<keyword evidence="12" id="KW-1185">Reference proteome</keyword>
<dbReference type="AlphaFoldDB" id="A0A2U1LW97"/>
<keyword evidence="9" id="KW-0325">Glycoprotein</keyword>
<organism evidence="11 12">
    <name type="scientific">Artemisia annua</name>
    <name type="common">Sweet wormwood</name>
    <dbReference type="NCBI Taxonomy" id="35608"/>
    <lineage>
        <taxon>Eukaryota</taxon>
        <taxon>Viridiplantae</taxon>
        <taxon>Streptophyta</taxon>
        <taxon>Embryophyta</taxon>
        <taxon>Tracheophyta</taxon>
        <taxon>Spermatophyta</taxon>
        <taxon>Magnoliopsida</taxon>
        <taxon>eudicotyledons</taxon>
        <taxon>Gunneridae</taxon>
        <taxon>Pentapetalae</taxon>
        <taxon>asterids</taxon>
        <taxon>campanulids</taxon>
        <taxon>Asterales</taxon>
        <taxon>Asteraceae</taxon>
        <taxon>Asteroideae</taxon>
        <taxon>Anthemideae</taxon>
        <taxon>Artemisiinae</taxon>
        <taxon>Artemisia</taxon>
    </lineage>
</organism>
<comment type="caution">
    <text evidence="11">The sequence shown here is derived from an EMBL/GenBank/DDBJ whole genome shotgun (WGS) entry which is preliminary data.</text>
</comment>
<dbReference type="STRING" id="35608.A0A2U1LW97"/>
<gene>
    <name evidence="11" type="ORF">CTI12_AA446590</name>
</gene>
<evidence type="ECO:0000256" key="1">
    <source>
        <dbReference type="ARBA" id="ARBA00004479"/>
    </source>
</evidence>
<dbReference type="InterPro" id="IPR032675">
    <property type="entry name" value="LRR_dom_sf"/>
</dbReference>
<keyword evidence="3" id="KW-0433">Leucine-rich repeat</keyword>
<keyword evidence="4 10" id="KW-0812">Transmembrane</keyword>
<evidence type="ECO:0000256" key="4">
    <source>
        <dbReference type="ARBA" id="ARBA00022692"/>
    </source>
</evidence>
<evidence type="ECO:0000256" key="7">
    <source>
        <dbReference type="ARBA" id="ARBA00022989"/>
    </source>
</evidence>
<comment type="similarity">
    <text evidence="2">Belongs to the RLP family.</text>
</comment>
<dbReference type="Pfam" id="PF13855">
    <property type="entry name" value="LRR_8"/>
    <property type="match status" value="1"/>
</dbReference>
<evidence type="ECO:0000313" key="11">
    <source>
        <dbReference type="EMBL" id="PWA53283.1"/>
    </source>
</evidence>
<dbReference type="Pfam" id="PF00560">
    <property type="entry name" value="LRR_1"/>
    <property type="match status" value="1"/>
</dbReference>
<evidence type="ECO:0000256" key="10">
    <source>
        <dbReference type="SAM" id="Phobius"/>
    </source>
</evidence>
<comment type="subcellular location">
    <subcellularLocation>
        <location evidence="1">Membrane</location>
        <topology evidence="1">Single-pass type I membrane protein</topology>
    </subcellularLocation>
</comment>
<keyword evidence="8 10" id="KW-0472">Membrane</keyword>
<dbReference type="OrthoDB" id="8731593at2759"/>
<evidence type="ECO:0000256" key="3">
    <source>
        <dbReference type="ARBA" id="ARBA00022614"/>
    </source>
</evidence>
<dbReference type="Gene3D" id="3.80.10.10">
    <property type="entry name" value="Ribonuclease Inhibitor"/>
    <property type="match status" value="1"/>
</dbReference>
<proteinExistence type="inferred from homology"/>
<evidence type="ECO:0000313" key="12">
    <source>
        <dbReference type="Proteomes" id="UP000245207"/>
    </source>
</evidence>
<evidence type="ECO:0000256" key="2">
    <source>
        <dbReference type="ARBA" id="ARBA00009592"/>
    </source>
</evidence>
<keyword evidence="7 10" id="KW-1133">Transmembrane helix</keyword>
<evidence type="ECO:0000256" key="5">
    <source>
        <dbReference type="ARBA" id="ARBA00022729"/>
    </source>
</evidence>
<dbReference type="Proteomes" id="UP000245207">
    <property type="component" value="Unassembled WGS sequence"/>
</dbReference>
<dbReference type="PANTHER" id="PTHR48063:SF103">
    <property type="entry name" value="LEUCINE-RICH RECEPTOR-LIKE KINASE FAMILY PROTEIN"/>
    <property type="match status" value="1"/>
</dbReference>
<evidence type="ECO:0000256" key="9">
    <source>
        <dbReference type="ARBA" id="ARBA00023180"/>
    </source>
</evidence>
<reference evidence="11 12" key="1">
    <citation type="journal article" date="2018" name="Mol. Plant">
        <title>The genome of Artemisia annua provides insight into the evolution of Asteraceae family and artemisinin biosynthesis.</title>
        <authorList>
            <person name="Shen Q."/>
            <person name="Zhang L."/>
            <person name="Liao Z."/>
            <person name="Wang S."/>
            <person name="Yan T."/>
            <person name="Shi P."/>
            <person name="Liu M."/>
            <person name="Fu X."/>
            <person name="Pan Q."/>
            <person name="Wang Y."/>
            <person name="Lv Z."/>
            <person name="Lu X."/>
            <person name="Zhang F."/>
            <person name="Jiang W."/>
            <person name="Ma Y."/>
            <person name="Chen M."/>
            <person name="Hao X."/>
            <person name="Li L."/>
            <person name="Tang Y."/>
            <person name="Lv G."/>
            <person name="Zhou Y."/>
            <person name="Sun X."/>
            <person name="Brodelius P.E."/>
            <person name="Rose J.K.C."/>
            <person name="Tang K."/>
        </authorList>
    </citation>
    <scope>NUCLEOTIDE SEQUENCE [LARGE SCALE GENOMIC DNA]</scope>
    <source>
        <strain evidence="12">cv. Huhao1</strain>
        <tissue evidence="11">Leaf</tissue>
    </source>
</reference>
<keyword evidence="6" id="KW-0677">Repeat</keyword>
<keyword evidence="5" id="KW-0732">Signal</keyword>
<dbReference type="PANTHER" id="PTHR48063">
    <property type="entry name" value="LRR RECEPTOR-LIKE KINASE"/>
    <property type="match status" value="1"/>
</dbReference>
<sequence length="238" mass="26531">MYNGMLATFPVDHSYIDHLLIQWHGKVNEFSRNLGLVKTIDLSTNNLTGQIPYEITNLQGLVVLNLSRNALLGEIPKDIGQMTELQTLDLSKNSFSGGLPSSMSQMNFLNYLDVSHNNLSGRIPSSTQLQSFEPSRYIGNAGLCGPPLTKYCPGDKELEVTPVFGESKNDGEGIDELKRWFYIGGAVGFVTAFWIVFGTLLLNRRARHAFFQCQDSLKDSVYVKVAVFMAKWRRVASA</sequence>
<dbReference type="InterPro" id="IPR046956">
    <property type="entry name" value="RLP23-like"/>
</dbReference>
<dbReference type="SUPFAM" id="SSF52058">
    <property type="entry name" value="L domain-like"/>
    <property type="match status" value="1"/>
</dbReference>